<feature type="signal peptide" evidence="2">
    <location>
        <begin position="1"/>
        <end position="18"/>
    </location>
</feature>
<keyword evidence="4" id="KW-1185">Reference proteome</keyword>
<evidence type="ECO:0000256" key="1">
    <source>
        <dbReference type="SAM" id="MobiDB-lite"/>
    </source>
</evidence>
<accession>A0ABV3IUA2</accession>
<protein>
    <submittedName>
        <fullName evidence="3">Uncharacterized protein</fullName>
    </submittedName>
</protein>
<gene>
    <name evidence="3" type="ORF">AB0L03_13375</name>
</gene>
<dbReference type="RefSeq" id="WP_366088005.1">
    <property type="nucleotide sequence ID" value="NZ_JBFASG010000010.1"/>
</dbReference>
<comment type="caution">
    <text evidence="3">The sequence shown here is derived from an EMBL/GenBank/DDBJ whole genome shotgun (WGS) entry which is preliminary data.</text>
</comment>
<name>A0ABV3IUA2_9ACTN</name>
<organism evidence="3 4">
    <name type="scientific">Streptomyces roseoverticillatus</name>
    <dbReference type="NCBI Taxonomy" id="66429"/>
    <lineage>
        <taxon>Bacteria</taxon>
        <taxon>Bacillati</taxon>
        <taxon>Actinomycetota</taxon>
        <taxon>Actinomycetes</taxon>
        <taxon>Kitasatosporales</taxon>
        <taxon>Streptomycetaceae</taxon>
        <taxon>Streptomyces</taxon>
    </lineage>
</organism>
<sequence>MRKHAVTPALATAGPAAARPTAQVCAATPPTGPAAPAPRTADGGVQAWVTATDAQQWKLQ</sequence>
<proteinExistence type="predicted"/>
<reference evidence="3 4" key="1">
    <citation type="submission" date="2024-06" db="EMBL/GenBank/DDBJ databases">
        <title>The Natural Products Discovery Center: Release of the First 8490 Sequenced Strains for Exploring Actinobacteria Biosynthetic Diversity.</title>
        <authorList>
            <person name="Kalkreuter E."/>
            <person name="Kautsar S.A."/>
            <person name="Yang D."/>
            <person name="Bader C.D."/>
            <person name="Teijaro C.N."/>
            <person name="Fluegel L."/>
            <person name="Davis C.M."/>
            <person name="Simpson J.R."/>
            <person name="Lauterbach L."/>
            <person name="Steele A.D."/>
            <person name="Gui C."/>
            <person name="Meng S."/>
            <person name="Li G."/>
            <person name="Viehrig K."/>
            <person name="Ye F."/>
            <person name="Su P."/>
            <person name="Kiefer A.F."/>
            <person name="Nichols A."/>
            <person name="Cepeda A.J."/>
            <person name="Yan W."/>
            <person name="Fan B."/>
            <person name="Jiang Y."/>
            <person name="Adhikari A."/>
            <person name="Zheng C.-J."/>
            <person name="Schuster L."/>
            <person name="Cowan T.M."/>
            <person name="Smanski M.J."/>
            <person name="Chevrette M.G."/>
            <person name="De Carvalho L.P.S."/>
            <person name="Shen B."/>
        </authorList>
    </citation>
    <scope>NUCLEOTIDE SEQUENCE [LARGE SCALE GENOMIC DNA]</scope>
    <source>
        <strain evidence="3 4">NPDC053791</strain>
    </source>
</reference>
<feature type="chain" id="PRO_5046671785" evidence="2">
    <location>
        <begin position="19"/>
        <end position="60"/>
    </location>
</feature>
<keyword evidence="2" id="KW-0732">Signal</keyword>
<evidence type="ECO:0000313" key="3">
    <source>
        <dbReference type="EMBL" id="MEV4923819.1"/>
    </source>
</evidence>
<evidence type="ECO:0000256" key="2">
    <source>
        <dbReference type="SAM" id="SignalP"/>
    </source>
</evidence>
<feature type="compositionally biased region" description="Low complexity" evidence="1">
    <location>
        <begin position="1"/>
        <end position="29"/>
    </location>
</feature>
<feature type="region of interest" description="Disordered" evidence="1">
    <location>
        <begin position="1"/>
        <end position="45"/>
    </location>
</feature>
<dbReference type="EMBL" id="JBFASG010000010">
    <property type="protein sequence ID" value="MEV4923819.1"/>
    <property type="molecule type" value="Genomic_DNA"/>
</dbReference>
<dbReference type="Proteomes" id="UP001552479">
    <property type="component" value="Unassembled WGS sequence"/>
</dbReference>
<evidence type="ECO:0000313" key="4">
    <source>
        <dbReference type="Proteomes" id="UP001552479"/>
    </source>
</evidence>